<evidence type="ECO:0008006" key="3">
    <source>
        <dbReference type="Google" id="ProtNLM"/>
    </source>
</evidence>
<sequence length="175" mass="19538">MGGKSSSTIIIKNLPIQPLPGSYGAPVRRKGHLTVYTDKEVLYVKLDPKMTIEQLKDFVKEKTGKLMKVYHKTIELMEERTLEELGIDEFAMIKATVETMDTESLIFSDYSSKSCKSYSVKEYSKASTPDSSKSVPNINKIDIDLSIYAAPEVGQLKNKSKSRVGGLHAIREAED</sequence>
<keyword evidence="2" id="KW-1185">Reference proteome</keyword>
<gene>
    <name evidence="1" type="ORF">SteCoe_19798</name>
</gene>
<organism evidence="1 2">
    <name type="scientific">Stentor coeruleus</name>
    <dbReference type="NCBI Taxonomy" id="5963"/>
    <lineage>
        <taxon>Eukaryota</taxon>
        <taxon>Sar</taxon>
        <taxon>Alveolata</taxon>
        <taxon>Ciliophora</taxon>
        <taxon>Postciliodesmatophora</taxon>
        <taxon>Heterotrichea</taxon>
        <taxon>Heterotrichida</taxon>
        <taxon>Stentoridae</taxon>
        <taxon>Stentor</taxon>
    </lineage>
</organism>
<reference evidence="1 2" key="1">
    <citation type="submission" date="2016-11" db="EMBL/GenBank/DDBJ databases">
        <title>The macronuclear genome of Stentor coeruleus: a giant cell with tiny introns.</title>
        <authorList>
            <person name="Slabodnick M."/>
            <person name="Ruby J.G."/>
            <person name="Reiff S.B."/>
            <person name="Swart E.C."/>
            <person name="Gosai S."/>
            <person name="Prabakaran S."/>
            <person name="Witkowska E."/>
            <person name="Larue G.E."/>
            <person name="Fisher S."/>
            <person name="Freeman R.M."/>
            <person name="Gunawardena J."/>
            <person name="Chu W."/>
            <person name="Stover N.A."/>
            <person name="Gregory B.D."/>
            <person name="Nowacki M."/>
            <person name="Derisi J."/>
            <person name="Roy S.W."/>
            <person name="Marshall W.F."/>
            <person name="Sood P."/>
        </authorList>
    </citation>
    <scope>NUCLEOTIDE SEQUENCE [LARGE SCALE GENOMIC DNA]</scope>
    <source>
        <strain evidence="1">WM001</strain>
    </source>
</reference>
<evidence type="ECO:0000313" key="2">
    <source>
        <dbReference type="Proteomes" id="UP000187209"/>
    </source>
</evidence>
<name>A0A1R2BTN5_9CILI</name>
<dbReference type="SUPFAM" id="SSF54236">
    <property type="entry name" value="Ubiquitin-like"/>
    <property type="match status" value="1"/>
</dbReference>
<accession>A0A1R2BTN5</accession>
<dbReference type="CDD" id="cd17039">
    <property type="entry name" value="Ubl_ubiquitin_like"/>
    <property type="match status" value="1"/>
</dbReference>
<evidence type="ECO:0000313" key="1">
    <source>
        <dbReference type="EMBL" id="OMJ80027.1"/>
    </source>
</evidence>
<protein>
    <recommendedName>
        <fullName evidence="3">Ubiquitin-like domain-containing protein</fullName>
    </recommendedName>
</protein>
<dbReference type="InterPro" id="IPR029071">
    <property type="entry name" value="Ubiquitin-like_domsf"/>
</dbReference>
<proteinExistence type="predicted"/>
<dbReference type="Proteomes" id="UP000187209">
    <property type="component" value="Unassembled WGS sequence"/>
</dbReference>
<comment type="caution">
    <text evidence="1">The sequence shown here is derived from an EMBL/GenBank/DDBJ whole genome shotgun (WGS) entry which is preliminary data.</text>
</comment>
<dbReference type="AlphaFoldDB" id="A0A1R2BTN5"/>
<dbReference type="EMBL" id="MPUH01000442">
    <property type="protein sequence ID" value="OMJ80027.1"/>
    <property type="molecule type" value="Genomic_DNA"/>
</dbReference>
<dbReference type="OrthoDB" id="320716at2759"/>